<accession>A0A4V5KKD6</accession>
<evidence type="ECO:0000313" key="3">
    <source>
        <dbReference type="Proteomes" id="UP000309454"/>
    </source>
</evidence>
<feature type="transmembrane region" description="Helical" evidence="1">
    <location>
        <begin position="181"/>
        <end position="202"/>
    </location>
</feature>
<dbReference type="Proteomes" id="UP000309454">
    <property type="component" value="Unassembled WGS sequence"/>
</dbReference>
<sequence length="339" mass="34860">MTLRDLFLVLKRYCVWLVVVPVICAALAGGFVAARELLGNGGDAASASLSVADPSNTLSSNGLTLLLDTVSKEVSAGVSSDEVEVTTALDSSAQSVTFAVVAPSFDEAQEIAETVVGEAREAMRQSLDSQAQIFIEQSQIPPLGELATEQNAASVKAAALKACVISSSVAEQVESSVAGKAIKYAAAGLAAGLFLAVLVLVLRDEAKKPIKTRTDVAGVTDLPVFGGDEGVGSADLACASLLEAASGCEAYEVCLLPIGAPCEDFGSQLKAAFEGRGMRNVRVVALKPTSEDASGVYQLLDTDAVIICVSRWQGSSPDLASCLEECKLVGAEVSGIVLN</sequence>
<name>A0A4V5KKD6_9ACTN</name>
<keyword evidence="1" id="KW-1133">Transmembrane helix</keyword>
<keyword evidence="1" id="KW-0472">Membrane</keyword>
<dbReference type="AlphaFoldDB" id="A0A4V5KKD6"/>
<proteinExistence type="predicted"/>
<feature type="transmembrane region" description="Helical" evidence="1">
    <location>
        <begin position="12"/>
        <end position="34"/>
    </location>
</feature>
<keyword evidence="3" id="KW-1185">Reference proteome</keyword>
<organism evidence="2 3">
    <name type="scientific">Parvibacter caecicola</name>
    <dbReference type="NCBI Taxonomy" id="747645"/>
    <lineage>
        <taxon>Bacteria</taxon>
        <taxon>Bacillati</taxon>
        <taxon>Actinomycetota</taxon>
        <taxon>Coriobacteriia</taxon>
        <taxon>Coriobacteriales</taxon>
        <taxon>Coriobacteriaceae</taxon>
        <taxon>Parvibacter</taxon>
    </lineage>
</organism>
<dbReference type="OrthoDB" id="751203at2"/>
<gene>
    <name evidence="2" type="ORF">E5982_03830</name>
</gene>
<evidence type="ECO:0000256" key="1">
    <source>
        <dbReference type="SAM" id="Phobius"/>
    </source>
</evidence>
<evidence type="ECO:0000313" key="2">
    <source>
        <dbReference type="EMBL" id="TJW11346.1"/>
    </source>
</evidence>
<dbReference type="RefSeq" id="WP_136845510.1">
    <property type="nucleotide sequence ID" value="NZ_CANSOV010000003.1"/>
</dbReference>
<protein>
    <submittedName>
        <fullName evidence="2">Uncharacterized protein</fullName>
    </submittedName>
</protein>
<dbReference type="EMBL" id="SSTM01000002">
    <property type="protein sequence ID" value="TJW11346.1"/>
    <property type="molecule type" value="Genomic_DNA"/>
</dbReference>
<keyword evidence="1" id="KW-0812">Transmembrane</keyword>
<comment type="caution">
    <text evidence="2">The sequence shown here is derived from an EMBL/GenBank/DDBJ whole genome shotgun (WGS) entry which is preliminary data.</text>
</comment>
<reference evidence="2 3" key="1">
    <citation type="submission" date="2019-04" db="EMBL/GenBank/DDBJ databases">
        <title>Microbes associate with the intestines of laboratory mice.</title>
        <authorList>
            <person name="Navarre W."/>
            <person name="Wong E."/>
            <person name="Huang K.C."/>
            <person name="Tropini C."/>
            <person name="Ng K."/>
            <person name="Yu B."/>
        </authorList>
    </citation>
    <scope>NUCLEOTIDE SEQUENCE [LARGE SCALE GENOMIC DNA]</scope>
    <source>
        <strain evidence="2 3">NM48_B13</strain>
    </source>
</reference>